<evidence type="ECO:0000256" key="1">
    <source>
        <dbReference type="SAM" id="Coils"/>
    </source>
</evidence>
<dbReference type="Proteomes" id="UP000688137">
    <property type="component" value="Unassembled WGS sequence"/>
</dbReference>
<feature type="compositionally biased region" description="Polar residues" evidence="2">
    <location>
        <begin position="22"/>
        <end position="34"/>
    </location>
</feature>
<comment type="caution">
    <text evidence="3">The sequence shown here is derived from an EMBL/GenBank/DDBJ whole genome shotgun (WGS) entry which is preliminary data.</text>
</comment>
<dbReference type="AlphaFoldDB" id="A0A8S1PHN3"/>
<accession>A0A8S1PHN3</accession>
<keyword evidence="1" id="KW-0175">Coiled coil</keyword>
<feature type="region of interest" description="Disordered" evidence="2">
    <location>
        <begin position="1"/>
        <end position="64"/>
    </location>
</feature>
<feature type="compositionally biased region" description="Acidic residues" evidence="2">
    <location>
        <begin position="1"/>
        <end position="18"/>
    </location>
</feature>
<sequence>MSSLNDEESDVQDVDIIDEYISNYTSQKSSQHPYQESPDDYERVVDEEVKSEDNNRSHQESVSNKFQLNKRQILNWRTAEDEEFVKLCMMQGSMINEKIMNQRKKLKDHFKEFQNTINAARNNLKDYDMPYQTAHFPLYLKTQEKFVILPAQNLNIRKGTLESFIKTNLENENSVKKAEQDRRVAFKQRRPYQKRKFDS</sequence>
<keyword evidence="4" id="KW-1185">Reference proteome</keyword>
<evidence type="ECO:0000313" key="4">
    <source>
        <dbReference type="Proteomes" id="UP000688137"/>
    </source>
</evidence>
<name>A0A8S1PHN3_PARPR</name>
<feature type="region of interest" description="Disordered" evidence="2">
    <location>
        <begin position="176"/>
        <end position="199"/>
    </location>
</feature>
<evidence type="ECO:0000313" key="3">
    <source>
        <dbReference type="EMBL" id="CAD8102554.1"/>
    </source>
</evidence>
<feature type="compositionally biased region" description="Basic residues" evidence="2">
    <location>
        <begin position="185"/>
        <end position="199"/>
    </location>
</feature>
<dbReference type="OMA" id="QESHDDV"/>
<dbReference type="EMBL" id="CAJJDM010000121">
    <property type="protein sequence ID" value="CAD8102554.1"/>
    <property type="molecule type" value="Genomic_DNA"/>
</dbReference>
<gene>
    <name evidence="3" type="ORF">PPRIM_AZ9-3.1.T1180168</name>
</gene>
<reference evidence="3" key="1">
    <citation type="submission" date="2021-01" db="EMBL/GenBank/DDBJ databases">
        <authorList>
            <consortium name="Genoscope - CEA"/>
            <person name="William W."/>
        </authorList>
    </citation>
    <scope>NUCLEOTIDE SEQUENCE</scope>
</reference>
<feature type="compositionally biased region" description="Basic and acidic residues" evidence="2">
    <location>
        <begin position="40"/>
        <end position="59"/>
    </location>
</feature>
<organism evidence="3 4">
    <name type="scientific">Paramecium primaurelia</name>
    <dbReference type="NCBI Taxonomy" id="5886"/>
    <lineage>
        <taxon>Eukaryota</taxon>
        <taxon>Sar</taxon>
        <taxon>Alveolata</taxon>
        <taxon>Ciliophora</taxon>
        <taxon>Intramacronucleata</taxon>
        <taxon>Oligohymenophorea</taxon>
        <taxon>Peniculida</taxon>
        <taxon>Parameciidae</taxon>
        <taxon>Paramecium</taxon>
    </lineage>
</organism>
<protein>
    <submittedName>
        <fullName evidence="3">Uncharacterized protein</fullName>
    </submittedName>
</protein>
<proteinExistence type="predicted"/>
<evidence type="ECO:0000256" key="2">
    <source>
        <dbReference type="SAM" id="MobiDB-lite"/>
    </source>
</evidence>
<feature type="coiled-coil region" evidence="1">
    <location>
        <begin position="96"/>
        <end position="123"/>
    </location>
</feature>